<gene>
    <name evidence="1" type="ORF">ACFQZM_48665</name>
</gene>
<organism evidence="1 2">
    <name type="scientific">Actinomadura fibrosa</name>
    <dbReference type="NCBI Taxonomy" id="111802"/>
    <lineage>
        <taxon>Bacteria</taxon>
        <taxon>Bacillati</taxon>
        <taxon>Actinomycetota</taxon>
        <taxon>Actinomycetes</taxon>
        <taxon>Streptosporangiales</taxon>
        <taxon>Thermomonosporaceae</taxon>
        <taxon>Actinomadura</taxon>
    </lineage>
</organism>
<reference evidence="2" key="1">
    <citation type="journal article" date="2019" name="Int. J. Syst. Evol. Microbiol.">
        <title>The Global Catalogue of Microorganisms (GCM) 10K type strain sequencing project: providing services to taxonomists for standard genome sequencing and annotation.</title>
        <authorList>
            <consortium name="The Broad Institute Genomics Platform"/>
            <consortium name="The Broad Institute Genome Sequencing Center for Infectious Disease"/>
            <person name="Wu L."/>
            <person name="Ma J."/>
        </authorList>
    </citation>
    <scope>NUCLEOTIDE SEQUENCE [LARGE SCALE GENOMIC DNA]</scope>
    <source>
        <strain evidence="2">JCM 9371</strain>
    </source>
</reference>
<evidence type="ECO:0000313" key="2">
    <source>
        <dbReference type="Proteomes" id="UP001597063"/>
    </source>
</evidence>
<comment type="caution">
    <text evidence="1">The sequence shown here is derived from an EMBL/GenBank/DDBJ whole genome shotgun (WGS) entry which is preliminary data.</text>
</comment>
<protein>
    <recommendedName>
        <fullName evidence="3">HEAT repeat domain-containing protein</fullName>
    </recommendedName>
</protein>
<dbReference type="RefSeq" id="WP_131756202.1">
    <property type="nucleotide sequence ID" value="NZ_CAACUY010000013.1"/>
</dbReference>
<accession>A0ABW2Y1J8</accession>
<dbReference type="Proteomes" id="UP001597063">
    <property type="component" value="Unassembled WGS sequence"/>
</dbReference>
<dbReference type="EMBL" id="JBHTGP010000041">
    <property type="protein sequence ID" value="MFD0692433.1"/>
    <property type="molecule type" value="Genomic_DNA"/>
</dbReference>
<evidence type="ECO:0000313" key="1">
    <source>
        <dbReference type="EMBL" id="MFD0692433.1"/>
    </source>
</evidence>
<keyword evidence="2" id="KW-1185">Reference proteome</keyword>
<sequence>MTHDYERVRVHCAAALWEIGGDSEAPTVPEVLLQAWGQNPSTANHVVACLDRMGPAARPALPQLRAELRYLQRRGRYRGIDTDEDLQRISRMLIERLD</sequence>
<name>A0ABW2Y1J8_9ACTN</name>
<proteinExistence type="predicted"/>
<evidence type="ECO:0008006" key="3">
    <source>
        <dbReference type="Google" id="ProtNLM"/>
    </source>
</evidence>